<evidence type="ECO:0000256" key="3">
    <source>
        <dbReference type="ARBA" id="ARBA00013365"/>
    </source>
</evidence>
<keyword evidence="6 7" id="KW-0269">Exonuclease</keyword>
<dbReference type="SUPFAM" id="SSF56300">
    <property type="entry name" value="Metallo-dependent phosphatases"/>
    <property type="match status" value="1"/>
</dbReference>
<keyword evidence="9" id="KW-1185">Reference proteome</keyword>
<evidence type="ECO:0000313" key="9">
    <source>
        <dbReference type="Proteomes" id="UP000298615"/>
    </source>
</evidence>
<keyword evidence="7" id="KW-0233">DNA recombination</keyword>
<dbReference type="PANTHER" id="PTHR30337">
    <property type="entry name" value="COMPONENT OF ATP-DEPENDENT DSDNA EXONUCLEASE"/>
    <property type="match status" value="1"/>
</dbReference>
<dbReference type="KEGG" id="vao:FA707_09840"/>
<dbReference type="AlphaFoldDB" id="A0A4D7CXL2"/>
<evidence type="ECO:0000256" key="5">
    <source>
        <dbReference type="ARBA" id="ARBA00022801"/>
    </source>
</evidence>
<gene>
    <name evidence="7" type="primary">sbcD</name>
    <name evidence="8" type="ORF">FA707_09840</name>
</gene>
<protein>
    <recommendedName>
        <fullName evidence="3 7">Nuclease SbcCD subunit D</fullName>
    </recommendedName>
</protein>
<proteinExistence type="inferred from homology"/>
<dbReference type="InterPro" id="IPR050535">
    <property type="entry name" value="DNA_Repair-Maintenance_Comp"/>
</dbReference>
<accession>A0A4D7CXL2</accession>
<evidence type="ECO:0000256" key="2">
    <source>
        <dbReference type="ARBA" id="ARBA00011322"/>
    </source>
</evidence>
<dbReference type="PANTHER" id="PTHR30337:SF0">
    <property type="entry name" value="NUCLEASE SBCCD SUBUNIT D"/>
    <property type="match status" value="1"/>
</dbReference>
<dbReference type="GO" id="GO:0006260">
    <property type="term" value="P:DNA replication"/>
    <property type="evidence" value="ECO:0007669"/>
    <property type="project" value="UniProtKB-KW"/>
</dbReference>
<dbReference type="Pfam" id="PF12320">
    <property type="entry name" value="SbcD_C"/>
    <property type="match status" value="1"/>
</dbReference>
<organism evidence="8 9">
    <name type="scientific">Vagococcus zengguangii</name>
    <dbReference type="NCBI Taxonomy" id="2571750"/>
    <lineage>
        <taxon>Bacteria</taxon>
        <taxon>Bacillati</taxon>
        <taxon>Bacillota</taxon>
        <taxon>Bacilli</taxon>
        <taxon>Lactobacillales</taxon>
        <taxon>Enterococcaceae</taxon>
        <taxon>Vagococcus</taxon>
    </lineage>
</organism>
<dbReference type="InterPro" id="IPR029052">
    <property type="entry name" value="Metallo-depent_PP-like"/>
</dbReference>
<evidence type="ECO:0000256" key="6">
    <source>
        <dbReference type="ARBA" id="ARBA00022839"/>
    </source>
</evidence>
<keyword evidence="5 7" id="KW-0378">Hydrolase</keyword>
<evidence type="ECO:0000256" key="1">
    <source>
        <dbReference type="ARBA" id="ARBA00010555"/>
    </source>
</evidence>
<dbReference type="InterPro" id="IPR004843">
    <property type="entry name" value="Calcineurin-like_PHP"/>
</dbReference>
<dbReference type="EMBL" id="CP039712">
    <property type="protein sequence ID" value="QCI87211.1"/>
    <property type="molecule type" value="Genomic_DNA"/>
</dbReference>
<dbReference type="GO" id="GO:0004519">
    <property type="term" value="F:endonuclease activity"/>
    <property type="evidence" value="ECO:0007669"/>
    <property type="project" value="UniProtKB-KW"/>
</dbReference>
<evidence type="ECO:0000313" key="8">
    <source>
        <dbReference type="EMBL" id="QCI87211.1"/>
    </source>
</evidence>
<dbReference type="InterPro" id="IPR004593">
    <property type="entry name" value="SbcD"/>
</dbReference>
<reference evidence="8 9" key="1">
    <citation type="submission" date="2019-04" db="EMBL/GenBank/DDBJ databases">
        <title>Vagococcus sp. nov., isolated from faeces of yaks (Bos grunniens).</title>
        <authorList>
            <person name="Ge Y."/>
        </authorList>
    </citation>
    <scope>NUCLEOTIDE SEQUENCE [LARGE SCALE GENOMIC DNA]</scope>
    <source>
        <strain evidence="8 9">MN-17</strain>
    </source>
</reference>
<evidence type="ECO:0000256" key="4">
    <source>
        <dbReference type="ARBA" id="ARBA00022722"/>
    </source>
</evidence>
<comment type="function">
    <text evidence="7">SbcCD cleaves DNA hairpin structures. These structures can inhibit DNA replication and are intermediates in certain DNA recombination reactions. The complex acts as a 3'-&gt;5' double strand exonuclease that can open hairpins. It also has a 5' single-strand endonuclease activity.</text>
</comment>
<sequence>MKFLHTADWHIGKKIKGYSLLEEQLEAYEQVLHIADKHQVEAVVIAGDLYDRSVPSVEAIELFNQMVQTINLEKRWPLLAISGNHDSAIRLEAGGPWYEATQFHLNTRLAQAFKPIVLGNTQFFLLPYFEPFEARQYFEDESLKTIQTAMERVVEEMTAQFDPNYQHVLVAHFFAAGSERSDSETAVTVGGLDNVSVSLLEEHFDYVALGHLHNRHALHNETVKYSGTLLKYSLSEVNQKKGVWIVTLEDGKVTLEFEPIKPLRDVEVIEGSFSELLSPEFYEKVNRDNYLGVRLTDREVIPNVMNQLTKVYPKIIQLDRVNGRDRQSISSMSQSDLQKQDPLTLFGDFFKEMTESPLSEFQQTVLTETIQLTNKEGE</sequence>
<evidence type="ECO:0000256" key="7">
    <source>
        <dbReference type="RuleBase" id="RU363069"/>
    </source>
</evidence>
<dbReference type="GO" id="GO:0006310">
    <property type="term" value="P:DNA recombination"/>
    <property type="evidence" value="ECO:0007669"/>
    <property type="project" value="UniProtKB-KW"/>
</dbReference>
<dbReference type="GO" id="GO:0008408">
    <property type="term" value="F:3'-5' exonuclease activity"/>
    <property type="evidence" value="ECO:0007669"/>
    <property type="project" value="InterPro"/>
</dbReference>
<dbReference type="CDD" id="cd00840">
    <property type="entry name" value="MPP_Mre11_N"/>
    <property type="match status" value="1"/>
</dbReference>
<dbReference type="Gene3D" id="3.60.21.10">
    <property type="match status" value="1"/>
</dbReference>
<name>A0A4D7CXL2_9ENTE</name>
<dbReference type="OrthoDB" id="9773856at2"/>
<comment type="similarity">
    <text evidence="1 7">Belongs to the SbcD family.</text>
</comment>
<dbReference type="RefSeq" id="WP_136954033.1">
    <property type="nucleotide sequence ID" value="NZ_CP039712.1"/>
</dbReference>
<keyword evidence="4 7" id="KW-0540">Nuclease</keyword>
<dbReference type="InterPro" id="IPR041796">
    <property type="entry name" value="Mre11_N"/>
</dbReference>
<keyword evidence="7" id="KW-0255">Endonuclease</keyword>
<comment type="subunit">
    <text evidence="2 7">Heterodimer of SbcC and SbcD.</text>
</comment>
<dbReference type="InterPro" id="IPR026843">
    <property type="entry name" value="SbcD_C"/>
</dbReference>
<keyword evidence="7" id="KW-0235">DNA replication</keyword>
<dbReference type="Pfam" id="PF00149">
    <property type="entry name" value="Metallophos"/>
    <property type="match status" value="1"/>
</dbReference>
<dbReference type="NCBIfam" id="TIGR00619">
    <property type="entry name" value="sbcd"/>
    <property type="match status" value="1"/>
</dbReference>
<dbReference type="Proteomes" id="UP000298615">
    <property type="component" value="Chromosome"/>
</dbReference>